<evidence type="ECO:0000256" key="2">
    <source>
        <dbReference type="SAM" id="Phobius"/>
    </source>
</evidence>
<protein>
    <submittedName>
        <fullName evidence="3">Uncharacterized protein</fullName>
    </submittedName>
</protein>
<dbReference type="Proteomes" id="UP001302321">
    <property type="component" value="Unassembled WGS sequence"/>
</dbReference>
<keyword evidence="2" id="KW-0472">Membrane</keyword>
<gene>
    <name evidence="3" type="ORF">QBC36DRAFT_223028</name>
</gene>
<feature type="compositionally biased region" description="Low complexity" evidence="1">
    <location>
        <begin position="57"/>
        <end position="84"/>
    </location>
</feature>
<keyword evidence="2" id="KW-1133">Transmembrane helix</keyword>
<proteinExistence type="predicted"/>
<evidence type="ECO:0000256" key="1">
    <source>
        <dbReference type="SAM" id="MobiDB-lite"/>
    </source>
</evidence>
<feature type="region of interest" description="Disordered" evidence="1">
    <location>
        <begin position="54"/>
        <end position="96"/>
    </location>
</feature>
<organism evidence="3 4">
    <name type="scientific">Triangularia setosa</name>
    <dbReference type="NCBI Taxonomy" id="2587417"/>
    <lineage>
        <taxon>Eukaryota</taxon>
        <taxon>Fungi</taxon>
        <taxon>Dikarya</taxon>
        <taxon>Ascomycota</taxon>
        <taxon>Pezizomycotina</taxon>
        <taxon>Sordariomycetes</taxon>
        <taxon>Sordariomycetidae</taxon>
        <taxon>Sordariales</taxon>
        <taxon>Podosporaceae</taxon>
        <taxon>Triangularia</taxon>
    </lineage>
</organism>
<dbReference type="AlphaFoldDB" id="A0AAN6W0V2"/>
<reference evidence="3" key="2">
    <citation type="submission" date="2023-05" db="EMBL/GenBank/DDBJ databases">
        <authorList>
            <consortium name="Lawrence Berkeley National Laboratory"/>
            <person name="Steindorff A."/>
            <person name="Hensen N."/>
            <person name="Bonometti L."/>
            <person name="Westerberg I."/>
            <person name="Brannstrom I.O."/>
            <person name="Guillou S."/>
            <person name="Cros-Aarteil S."/>
            <person name="Calhoun S."/>
            <person name="Haridas S."/>
            <person name="Kuo A."/>
            <person name="Mondo S."/>
            <person name="Pangilinan J."/>
            <person name="Riley R."/>
            <person name="Labutti K."/>
            <person name="Andreopoulos B."/>
            <person name="Lipzen A."/>
            <person name="Chen C."/>
            <person name="Yanf M."/>
            <person name="Daum C."/>
            <person name="Ng V."/>
            <person name="Clum A."/>
            <person name="Ohm R."/>
            <person name="Martin F."/>
            <person name="Silar P."/>
            <person name="Natvig D."/>
            <person name="Lalanne C."/>
            <person name="Gautier V."/>
            <person name="Ament-Velasquez S.L."/>
            <person name="Kruys A."/>
            <person name="Hutchinson M.I."/>
            <person name="Powell A.J."/>
            <person name="Barry K."/>
            <person name="Miller A.N."/>
            <person name="Grigoriev I.V."/>
            <person name="Debuchy R."/>
            <person name="Gladieux P."/>
            <person name="Thoren M.H."/>
            <person name="Johannesson H."/>
        </authorList>
    </citation>
    <scope>NUCLEOTIDE SEQUENCE</scope>
    <source>
        <strain evidence="3">CBS 892.96</strain>
    </source>
</reference>
<feature type="transmembrane region" description="Helical" evidence="2">
    <location>
        <begin position="162"/>
        <end position="184"/>
    </location>
</feature>
<evidence type="ECO:0000313" key="3">
    <source>
        <dbReference type="EMBL" id="KAK4172287.1"/>
    </source>
</evidence>
<name>A0AAN6W0V2_9PEZI</name>
<feature type="transmembrane region" description="Helical" evidence="2">
    <location>
        <begin position="128"/>
        <end position="150"/>
    </location>
</feature>
<comment type="caution">
    <text evidence="3">The sequence shown here is derived from an EMBL/GenBank/DDBJ whole genome shotgun (WGS) entry which is preliminary data.</text>
</comment>
<keyword evidence="2" id="KW-0812">Transmembrane</keyword>
<accession>A0AAN6W0V2</accession>
<sequence>MAPPFKMASFSRGLPPQWHLLILRQTQQASCRCTPSPLPQSRFFTTSLRLLKKSPRTKTLPPSTTKPLLSKPSPALPAKQAQPTKPQPPSKPPSISALLASTRTAPSSYANMIAEKGRTLLYESPSHLWFRIGCFASGTFCVSYSVYHYWTIQLHPPDGLAWWIPHAYGVICLAMAAMATYFVMGTGRIIKTISAVSSTSSSLVKASAKPSGQGPLYIEVTTQRMFPFLKPKKKVFMPSEVELPFRMAGMFEYNKRLGVVSEEPLSVAEQVRKQRAEIEAAKKEREYTMNHLLTAPFRDAKKVFKGVWPGIVRSFSREGFTKISIGGQTYKLDTTGGWALDDGRAMDRLLPIRPLSVDNSTRPL</sequence>
<reference evidence="3" key="1">
    <citation type="journal article" date="2023" name="Mol. Phylogenet. Evol.">
        <title>Genome-scale phylogeny and comparative genomics of the fungal order Sordariales.</title>
        <authorList>
            <person name="Hensen N."/>
            <person name="Bonometti L."/>
            <person name="Westerberg I."/>
            <person name="Brannstrom I.O."/>
            <person name="Guillou S."/>
            <person name="Cros-Aarteil S."/>
            <person name="Calhoun S."/>
            <person name="Haridas S."/>
            <person name="Kuo A."/>
            <person name="Mondo S."/>
            <person name="Pangilinan J."/>
            <person name="Riley R."/>
            <person name="LaButti K."/>
            <person name="Andreopoulos B."/>
            <person name="Lipzen A."/>
            <person name="Chen C."/>
            <person name="Yan M."/>
            <person name="Daum C."/>
            <person name="Ng V."/>
            <person name="Clum A."/>
            <person name="Steindorff A."/>
            <person name="Ohm R.A."/>
            <person name="Martin F."/>
            <person name="Silar P."/>
            <person name="Natvig D.O."/>
            <person name="Lalanne C."/>
            <person name="Gautier V."/>
            <person name="Ament-Velasquez S.L."/>
            <person name="Kruys A."/>
            <person name="Hutchinson M.I."/>
            <person name="Powell A.J."/>
            <person name="Barry K."/>
            <person name="Miller A.N."/>
            <person name="Grigoriev I.V."/>
            <person name="Debuchy R."/>
            <person name="Gladieux P."/>
            <person name="Hiltunen Thoren M."/>
            <person name="Johannesson H."/>
        </authorList>
    </citation>
    <scope>NUCLEOTIDE SEQUENCE</scope>
    <source>
        <strain evidence="3">CBS 892.96</strain>
    </source>
</reference>
<keyword evidence="4" id="KW-1185">Reference proteome</keyword>
<evidence type="ECO:0000313" key="4">
    <source>
        <dbReference type="Proteomes" id="UP001302321"/>
    </source>
</evidence>
<dbReference type="EMBL" id="MU866442">
    <property type="protein sequence ID" value="KAK4172287.1"/>
    <property type="molecule type" value="Genomic_DNA"/>
</dbReference>